<dbReference type="Proteomes" id="UP001363622">
    <property type="component" value="Unassembled WGS sequence"/>
</dbReference>
<protein>
    <submittedName>
        <fullName evidence="2">Uncharacterized protein</fullName>
    </submittedName>
</protein>
<sequence>MDTADRPLTSEEEATLDEIKLPYYSCAIKALARSFCRQYFSCTEAQEDLEKLRVPHSGFGGPSKLCGLQMIDSMGEEMVKEQVKMHNSCQELSARMIKTIHEVPEALRKQVVIYYWRHIQTWFGPEWSKWPKDLSILRVIKSSILQMGSEANVLAASLEDVIGSHESSPSTPDHGDCWTPSEQAESKSTGDLLEEVVNQQVKSEFAPGVLFKSQEGGVPVVPYRGEALKDTGVQTTAESAPEPADNTNGETTMQTTAGEPKPNIDPITQGTNQQAEPGLGPEAEETPSKQNHEPSLPMWKPSPLMVRSQRYLEPSHDPTTETEGPPSTVEGPSPALLSLERHLDSNAGTDAGPDKNPEDSGGAPKWPWDYPEGSIERRRAIKRMPNWRREG</sequence>
<dbReference type="EMBL" id="JBBPHU010000005">
    <property type="protein sequence ID" value="KAK7517689.1"/>
    <property type="molecule type" value="Genomic_DNA"/>
</dbReference>
<feature type="compositionally biased region" description="Polar residues" evidence="1">
    <location>
        <begin position="266"/>
        <end position="275"/>
    </location>
</feature>
<accession>A0ABR1KMH9</accession>
<feature type="compositionally biased region" description="Polar residues" evidence="1">
    <location>
        <begin position="245"/>
        <end position="257"/>
    </location>
</feature>
<feature type="compositionally biased region" description="Polar residues" evidence="1">
    <location>
        <begin position="180"/>
        <end position="189"/>
    </location>
</feature>
<comment type="caution">
    <text evidence="2">The sequence shown here is derived from an EMBL/GenBank/DDBJ whole genome shotgun (WGS) entry which is preliminary data.</text>
</comment>
<organism evidence="2 3">
    <name type="scientific">Phyllosticta citriasiana</name>
    <dbReference type="NCBI Taxonomy" id="595635"/>
    <lineage>
        <taxon>Eukaryota</taxon>
        <taxon>Fungi</taxon>
        <taxon>Dikarya</taxon>
        <taxon>Ascomycota</taxon>
        <taxon>Pezizomycotina</taxon>
        <taxon>Dothideomycetes</taxon>
        <taxon>Dothideomycetes incertae sedis</taxon>
        <taxon>Botryosphaeriales</taxon>
        <taxon>Phyllostictaceae</taxon>
        <taxon>Phyllosticta</taxon>
    </lineage>
</organism>
<feature type="region of interest" description="Disordered" evidence="1">
    <location>
        <begin position="229"/>
        <end position="391"/>
    </location>
</feature>
<reference evidence="2 3" key="1">
    <citation type="submission" date="2024-04" db="EMBL/GenBank/DDBJ databases">
        <title>Phyllosticta paracitricarpa is synonymous to the EU quarantine fungus P. citricarpa based on phylogenomic analyses.</title>
        <authorList>
            <consortium name="Lawrence Berkeley National Laboratory"/>
            <person name="Van Ingen-Buijs V.A."/>
            <person name="Van Westerhoven A.C."/>
            <person name="Haridas S."/>
            <person name="Skiadas P."/>
            <person name="Martin F."/>
            <person name="Groenewald J.Z."/>
            <person name="Crous P.W."/>
            <person name="Seidl M.F."/>
        </authorList>
    </citation>
    <scope>NUCLEOTIDE SEQUENCE [LARGE SCALE GENOMIC DNA]</scope>
    <source>
        <strain evidence="2 3">CBS 123371</strain>
    </source>
</reference>
<feature type="region of interest" description="Disordered" evidence="1">
    <location>
        <begin position="163"/>
        <end position="190"/>
    </location>
</feature>
<keyword evidence="3" id="KW-1185">Reference proteome</keyword>
<feature type="compositionally biased region" description="Basic residues" evidence="1">
    <location>
        <begin position="379"/>
        <end position="391"/>
    </location>
</feature>
<evidence type="ECO:0000313" key="3">
    <source>
        <dbReference type="Proteomes" id="UP001363622"/>
    </source>
</evidence>
<proteinExistence type="predicted"/>
<evidence type="ECO:0000256" key="1">
    <source>
        <dbReference type="SAM" id="MobiDB-lite"/>
    </source>
</evidence>
<gene>
    <name evidence="2" type="ORF">IWZ03DRAFT_414530</name>
</gene>
<evidence type="ECO:0000313" key="2">
    <source>
        <dbReference type="EMBL" id="KAK7517689.1"/>
    </source>
</evidence>
<name>A0ABR1KMH9_9PEZI</name>